<evidence type="ECO:0000256" key="1">
    <source>
        <dbReference type="SAM" id="Phobius"/>
    </source>
</evidence>
<name>A0AAV9NSD9_9EURO</name>
<sequence>MSSQNRARKPEMAPIAWVFIAIFSSVLIIVALVYLYGLRLRHDKKKAQRRAENDEVFGSITANTISARKSFDHHQHA</sequence>
<reference evidence="2 3" key="1">
    <citation type="submission" date="2023-08" db="EMBL/GenBank/DDBJ databases">
        <title>Black Yeasts Isolated from many extreme environments.</title>
        <authorList>
            <person name="Coleine C."/>
            <person name="Stajich J.E."/>
            <person name="Selbmann L."/>
        </authorList>
    </citation>
    <scope>NUCLEOTIDE SEQUENCE [LARGE SCALE GENOMIC DNA]</scope>
    <source>
        <strain evidence="2 3">CCFEE 5792</strain>
    </source>
</reference>
<evidence type="ECO:0000313" key="3">
    <source>
        <dbReference type="Proteomes" id="UP001358417"/>
    </source>
</evidence>
<keyword evidence="1" id="KW-0812">Transmembrane</keyword>
<dbReference type="GeneID" id="89968680"/>
<organism evidence="2 3">
    <name type="scientific">Exophiala bonariae</name>
    <dbReference type="NCBI Taxonomy" id="1690606"/>
    <lineage>
        <taxon>Eukaryota</taxon>
        <taxon>Fungi</taxon>
        <taxon>Dikarya</taxon>
        <taxon>Ascomycota</taxon>
        <taxon>Pezizomycotina</taxon>
        <taxon>Eurotiomycetes</taxon>
        <taxon>Chaetothyriomycetidae</taxon>
        <taxon>Chaetothyriales</taxon>
        <taxon>Herpotrichiellaceae</taxon>
        <taxon>Exophiala</taxon>
    </lineage>
</organism>
<feature type="transmembrane region" description="Helical" evidence="1">
    <location>
        <begin position="15"/>
        <end position="36"/>
    </location>
</feature>
<dbReference type="AlphaFoldDB" id="A0AAV9NSD9"/>
<accession>A0AAV9NSD9</accession>
<keyword evidence="1" id="KW-0472">Membrane</keyword>
<dbReference type="RefSeq" id="XP_064711948.1">
    <property type="nucleotide sequence ID" value="XM_064844088.1"/>
</dbReference>
<dbReference type="Proteomes" id="UP001358417">
    <property type="component" value="Unassembled WGS sequence"/>
</dbReference>
<comment type="caution">
    <text evidence="2">The sequence shown here is derived from an EMBL/GenBank/DDBJ whole genome shotgun (WGS) entry which is preliminary data.</text>
</comment>
<gene>
    <name evidence="2" type="ORF">LTR84_000458</name>
</gene>
<dbReference type="EMBL" id="JAVRRD010000001">
    <property type="protein sequence ID" value="KAK5064624.1"/>
    <property type="molecule type" value="Genomic_DNA"/>
</dbReference>
<protein>
    <submittedName>
        <fullName evidence="2">Uncharacterized protein</fullName>
    </submittedName>
</protein>
<keyword evidence="3" id="KW-1185">Reference proteome</keyword>
<keyword evidence="1" id="KW-1133">Transmembrane helix</keyword>
<proteinExistence type="predicted"/>
<evidence type="ECO:0000313" key="2">
    <source>
        <dbReference type="EMBL" id="KAK5064624.1"/>
    </source>
</evidence>